<evidence type="ECO:0000313" key="2">
    <source>
        <dbReference type="Proteomes" id="UP000181790"/>
    </source>
</evidence>
<evidence type="ECO:0000313" key="1">
    <source>
        <dbReference type="EMBL" id="OIN57444.1"/>
    </source>
</evidence>
<name>A0A1S2VFE7_9BACT</name>
<reference evidence="1 2" key="1">
    <citation type="submission" date="2016-10" db="EMBL/GenBank/DDBJ databases">
        <title>Arsenicibacter rosenii gen. nov., sp. nov., an efficient arsenic-methylating bacterium isolated from an arsenic-contaminated paddy soil.</title>
        <authorList>
            <person name="Huang K."/>
        </authorList>
    </citation>
    <scope>NUCLEOTIDE SEQUENCE [LARGE SCALE GENOMIC DNA]</scope>
    <source>
        <strain evidence="1 2">SM-1</strain>
    </source>
</reference>
<proteinExistence type="predicted"/>
<dbReference type="OrthoDB" id="961888at2"/>
<dbReference type="EMBL" id="MORL01000012">
    <property type="protein sequence ID" value="OIN57444.1"/>
    <property type="molecule type" value="Genomic_DNA"/>
</dbReference>
<sequence>MNTATYFLSLVLYYLASLTGNPGTSRFQHCAAAFLGSGMIVNEYTPSGKCSVTMKATGDLSVQTVDLGRAGAKAVEPIAFRIAIRDKDTKTLLSFSGEAMKKIAIEKVLARCKKGDAIILLTTDETYALPHNEIQVQ</sequence>
<protein>
    <recommendedName>
        <fullName evidence="3">Gliding motility-associated protein GldM C-terminal domain-containing protein</fullName>
    </recommendedName>
</protein>
<keyword evidence="2" id="KW-1185">Reference proteome</keyword>
<gene>
    <name evidence="1" type="ORF">BLX24_19635</name>
</gene>
<evidence type="ECO:0008006" key="3">
    <source>
        <dbReference type="Google" id="ProtNLM"/>
    </source>
</evidence>
<dbReference type="AlphaFoldDB" id="A0A1S2VFE7"/>
<accession>A0A1S2VFE7</accession>
<dbReference type="RefSeq" id="WP_071504904.1">
    <property type="nucleotide sequence ID" value="NZ_MORL01000012.1"/>
</dbReference>
<organism evidence="1 2">
    <name type="scientific">Arsenicibacter rosenii</name>
    <dbReference type="NCBI Taxonomy" id="1750698"/>
    <lineage>
        <taxon>Bacteria</taxon>
        <taxon>Pseudomonadati</taxon>
        <taxon>Bacteroidota</taxon>
        <taxon>Cytophagia</taxon>
        <taxon>Cytophagales</taxon>
        <taxon>Spirosomataceae</taxon>
        <taxon>Arsenicibacter</taxon>
    </lineage>
</organism>
<comment type="caution">
    <text evidence="1">The sequence shown here is derived from an EMBL/GenBank/DDBJ whole genome shotgun (WGS) entry which is preliminary data.</text>
</comment>
<dbReference type="Proteomes" id="UP000181790">
    <property type="component" value="Unassembled WGS sequence"/>
</dbReference>